<sequence>MQIDYVSVFERLRKRDILYGGNNNFAVRKEIEPFINFEDKNELLAYKYLLVQYEFYVFHSLHCMDALRAGGNEKNLSERGFTSYEIATARTLLKRYGNGFKRKRYLYEANIKIELIAHTICLILENKSLSSIPEEIVQSARRRMKYSNEVLKMV</sequence>
<gene>
    <name evidence="1" type="ORF">CSX01_02580</name>
</gene>
<dbReference type="EMBL" id="PDYF01000008">
    <property type="protein sequence ID" value="PHU35504.1"/>
    <property type="molecule type" value="Genomic_DNA"/>
</dbReference>
<proteinExistence type="predicted"/>
<dbReference type="AlphaFoldDB" id="A0A2G3DWX6"/>
<reference evidence="1 2" key="1">
    <citation type="submission" date="2017-10" db="EMBL/GenBank/DDBJ databases">
        <title>Resolving the taxonomy of Roseburia spp., Eubacterium rectale and Agathobacter spp. through phylogenomic analysis.</title>
        <authorList>
            <person name="Sheridan P.O."/>
            <person name="Walker A.W."/>
            <person name="Duncan S.H."/>
            <person name="Scott K.P."/>
            <person name="Toole P.W.O."/>
            <person name="Luis P."/>
            <person name="Flint H.J."/>
        </authorList>
    </citation>
    <scope>NUCLEOTIDE SEQUENCE [LARGE SCALE GENOMIC DNA]</scope>
    <source>
        <strain evidence="1 2">JK626</strain>
    </source>
</reference>
<reference evidence="1 2" key="2">
    <citation type="submission" date="2017-10" db="EMBL/GenBank/DDBJ databases">
        <authorList>
            <person name="Banno H."/>
            <person name="Chua N.-H."/>
        </authorList>
    </citation>
    <scope>NUCLEOTIDE SEQUENCE [LARGE SCALE GENOMIC DNA]</scope>
    <source>
        <strain evidence="1 2">JK626</strain>
    </source>
</reference>
<dbReference type="RefSeq" id="WP_099391329.1">
    <property type="nucleotide sequence ID" value="NZ_PDYF01000008.1"/>
</dbReference>
<organism evidence="1 2">
    <name type="scientific">Pseudobutyrivibrio ruminis</name>
    <dbReference type="NCBI Taxonomy" id="46206"/>
    <lineage>
        <taxon>Bacteria</taxon>
        <taxon>Bacillati</taxon>
        <taxon>Bacillota</taxon>
        <taxon>Clostridia</taxon>
        <taxon>Lachnospirales</taxon>
        <taxon>Lachnospiraceae</taxon>
        <taxon>Pseudobutyrivibrio</taxon>
    </lineage>
</organism>
<evidence type="ECO:0000313" key="1">
    <source>
        <dbReference type="EMBL" id="PHU35504.1"/>
    </source>
</evidence>
<comment type="caution">
    <text evidence="1">The sequence shown here is derived from an EMBL/GenBank/DDBJ whole genome shotgun (WGS) entry which is preliminary data.</text>
</comment>
<dbReference type="Proteomes" id="UP000225889">
    <property type="component" value="Unassembled WGS sequence"/>
</dbReference>
<accession>A0A2G3DWX6</accession>
<protein>
    <submittedName>
        <fullName evidence="1">Uncharacterized protein</fullName>
    </submittedName>
</protein>
<evidence type="ECO:0000313" key="2">
    <source>
        <dbReference type="Proteomes" id="UP000225889"/>
    </source>
</evidence>
<name>A0A2G3DWX6_9FIRM</name>